<feature type="region of interest" description="Disordered" evidence="5">
    <location>
        <begin position="73"/>
        <end position="104"/>
    </location>
</feature>
<dbReference type="AlphaFoldDB" id="A0A8S3WK78"/>
<evidence type="ECO:0000256" key="1">
    <source>
        <dbReference type="ARBA" id="ARBA00022723"/>
    </source>
</evidence>
<sequence length="532" mass="61426">MSTQTVTEDTITEMNKYNFNKPINVTIIFDECEEDNDCQEVHDIENSTTDTNVKENNKNTNTNVHEKLINGIKKKLNNSNKKLKKRVNNDGERKSKQNKGLEKTGTIKNPSLIQTRNNHMEYTTMHLINNTGLNQCNKPNQQINTDMMLGLVAKNMILIMEAYTNYYKTLNNSVDNLTSEYSDFLRTNYLRIKYYYFNKSQTISELILLPQERNKCFIESFLFRTIQMAKGKMNISYNNLRNLYFDLLEWTKQKQEHSSRAIKENQNMNNFHPLLRVIPPSKSLSQNISDHIRRPESESQTKDFDKINLFSSGPPGNEINISVDPKFINPKTHHVTAQCRTTCLNEMQSINHNVQTSVPLSNIVNCNAKESIGFNNTPIRNIQERRIDTQRILEDPCAKYSSQPPVIYQDNMQSRVTPRNSNEYETSKQSDSQDANRCSISRDSGFMSPIIFNPLSEPTYDVIRDQCLSKTTSMTVSNVTTYMPNTTNAILRLCHVCGKITKLMCVGCYKLYYCSEACQSGDWNVHKFVCHK</sequence>
<name>A0A8S3WK78_PARAO</name>
<evidence type="ECO:0000256" key="3">
    <source>
        <dbReference type="ARBA" id="ARBA00022833"/>
    </source>
</evidence>
<dbReference type="GO" id="GO:0008270">
    <property type="term" value="F:zinc ion binding"/>
    <property type="evidence" value="ECO:0007669"/>
    <property type="project" value="UniProtKB-KW"/>
</dbReference>
<keyword evidence="8" id="KW-1185">Reference proteome</keyword>
<feature type="region of interest" description="Disordered" evidence="5">
    <location>
        <begin position="408"/>
        <end position="437"/>
    </location>
</feature>
<proteinExistence type="predicted"/>
<dbReference type="EMBL" id="CAJQZP010000508">
    <property type="protein sequence ID" value="CAG4965064.1"/>
    <property type="molecule type" value="Genomic_DNA"/>
</dbReference>
<evidence type="ECO:0000256" key="5">
    <source>
        <dbReference type="SAM" id="MobiDB-lite"/>
    </source>
</evidence>
<keyword evidence="2 4" id="KW-0863">Zinc-finger</keyword>
<feature type="compositionally biased region" description="Basic residues" evidence="5">
    <location>
        <begin position="73"/>
        <end position="86"/>
    </location>
</feature>
<keyword evidence="3" id="KW-0862">Zinc</keyword>
<keyword evidence="1" id="KW-0479">Metal-binding</keyword>
<feature type="compositionally biased region" description="Basic and acidic residues" evidence="5">
    <location>
        <begin position="87"/>
        <end position="102"/>
    </location>
</feature>
<dbReference type="Proteomes" id="UP000691718">
    <property type="component" value="Unassembled WGS sequence"/>
</dbReference>
<dbReference type="OrthoDB" id="6919628at2759"/>
<evidence type="ECO:0000313" key="8">
    <source>
        <dbReference type="Proteomes" id="UP000691718"/>
    </source>
</evidence>
<comment type="caution">
    <text evidence="7">The sequence shown here is derived from an EMBL/GenBank/DDBJ whole genome shotgun (WGS) entry which is preliminary data.</text>
</comment>
<evidence type="ECO:0000256" key="4">
    <source>
        <dbReference type="PROSITE-ProRule" id="PRU00134"/>
    </source>
</evidence>
<protein>
    <submittedName>
        <fullName evidence="7">(apollo) hypothetical protein</fullName>
    </submittedName>
</protein>
<evidence type="ECO:0000313" key="7">
    <source>
        <dbReference type="EMBL" id="CAG4965064.1"/>
    </source>
</evidence>
<feature type="domain" description="MYND-type" evidence="6">
    <location>
        <begin position="494"/>
        <end position="530"/>
    </location>
</feature>
<reference evidence="7" key="1">
    <citation type="submission" date="2021-04" db="EMBL/GenBank/DDBJ databases">
        <authorList>
            <person name="Tunstrom K."/>
        </authorList>
    </citation>
    <scope>NUCLEOTIDE SEQUENCE</scope>
</reference>
<dbReference type="PROSITE" id="PS01360">
    <property type="entry name" value="ZF_MYND_1"/>
    <property type="match status" value="1"/>
</dbReference>
<evidence type="ECO:0000259" key="6">
    <source>
        <dbReference type="PROSITE" id="PS50865"/>
    </source>
</evidence>
<organism evidence="7 8">
    <name type="scientific">Parnassius apollo</name>
    <name type="common">Apollo butterfly</name>
    <name type="synonym">Papilio apollo</name>
    <dbReference type="NCBI Taxonomy" id="110799"/>
    <lineage>
        <taxon>Eukaryota</taxon>
        <taxon>Metazoa</taxon>
        <taxon>Ecdysozoa</taxon>
        <taxon>Arthropoda</taxon>
        <taxon>Hexapoda</taxon>
        <taxon>Insecta</taxon>
        <taxon>Pterygota</taxon>
        <taxon>Neoptera</taxon>
        <taxon>Endopterygota</taxon>
        <taxon>Lepidoptera</taxon>
        <taxon>Glossata</taxon>
        <taxon>Ditrysia</taxon>
        <taxon>Papilionoidea</taxon>
        <taxon>Papilionidae</taxon>
        <taxon>Parnassiinae</taxon>
        <taxon>Parnassini</taxon>
        <taxon>Parnassius</taxon>
        <taxon>Parnassius</taxon>
    </lineage>
</organism>
<dbReference type="InterPro" id="IPR002893">
    <property type="entry name" value="Znf_MYND"/>
</dbReference>
<accession>A0A8S3WK78</accession>
<dbReference type="Pfam" id="PF01753">
    <property type="entry name" value="zf-MYND"/>
    <property type="match status" value="1"/>
</dbReference>
<dbReference type="PROSITE" id="PS50865">
    <property type="entry name" value="ZF_MYND_2"/>
    <property type="match status" value="1"/>
</dbReference>
<evidence type="ECO:0000256" key="2">
    <source>
        <dbReference type="ARBA" id="ARBA00022771"/>
    </source>
</evidence>
<gene>
    <name evidence="7" type="ORF">PAPOLLO_LOCUS7335</name>
</gene>